<name>A0A286G1T3_9PROT</name>
<dbReference type="PRINTS" id="PR00598">
    <property type="entry name" value="HTHMARR"/>
</dbReference>
<dbReference type="PROSITE" id="PS01117">
    <property type="entry name" value="HTH_MARR_1"/>
    <property type="match status" value="1"/>
</dbReference>
<dbReference type="SMART" id="SM00347">
    <property type="entry name" value="HTH_MARR"/>
    <property type="match status" value="1"/>
</dbReference>
<evidence type="ECO:0000256" key="3">
    <source>
        <dbReference type="ARBA" id="ARBA00023163"/>
    </source>
</evidence>
<protein>
    <submittedName>
        <fullName evidence="5">Transcriptional regulator, MarR family</fullName>
    </submittedName>
</protein>
<gene>
    <name evidence="5" type="ORF">SAMN05421508_101240</name>
</gene>
<dbReference type="PROSITE" id="PS50995">
    <property type="entry name" value="HTH_MARR_2"/>
    <property type="match status" value="1"/>
</dbReference>
<accession>A0A286G1T3</accession>
<dbReference type="AlphaFoldDB" id="A0A286G1T3"/>
<dbReference type="InterPro" id="IPR036390">
    <property type="entry name" value="WH_DNA-bd_sf"/>
</dbReference>
<dbReference type="InterPro" id="IPR036388">
    <property type="entry name" value="WH-like_DNA-bd_sf"/>
</dbReference>
<dbReference type="InterPro" id="IPR023187">
    <property type="entry name" value="Tscrpt_reg_MarR-type_CS"/>
</dbReference>
<dbReference type="PANTHER" id="PTHR33164">
    <property type="entry name" value="TRANSCRIPTIONAL REGULATOR, MARR FAMILY"/>
    <property type="match status" value="1"/>
</dbReference>
<organism evidence="5 6">
    <name type="scientific">Caenispirillum bisanense</name>
    <dbReference type="NCBI Taxonomy" id="414052"/>
    <lineage>
        <taxon>Bacteria</taxon>
        <taxon>Pseudomonadati</taxon>
        <taxon>Pseudomonadota</taxon>
        <taxon>Alphaproteobacteria</taxon>
        <taxon>Rhodospirillales</taxon>
        <taxon>Novispirillaceae</taxon>
        <taxon>Caenispirillum</taxon>
    </lineage>
</organism>
<dbReference type="EMBL" id="OCNJ01000001">
    <property type="protein sequence ID" value="SOD89501.1"/>
    <property type="molecule type" value="Genomic_DNA"/>
</dbReference>
<keyword evidence="6" id="KW-1185">Reference proteome</keyword>
<proteinExistence type="predicted"/>
<dbReference type="GO" id="GO:0003677">
    <property type="term" value="F:DNA binding"/>
    <property type="evidence" value="ECO:0007669"/>
    <property type="project" value="UniProtKB-KW"/>
</dbReference>
<dbReference type="GO" id="GO:0006950">
    <property type="term" value="P:response to stress"/>
    <property type="evidence" value="ECO:0007669"/>
    <property type="project" value="TreeGrafter"/>
</dbReference>
<feature type="domain" description="HTH marR-type" evidence="4">
    <location>
        <begin position="31"/>
        <end position="164"/>
    </location>
</feature>
<dbReference type="GO" id="GO:0003700">
    <property type="term" value="F:DNA-binding transcription factor activity"/>
    <property type="evidence" value="ECO:0007669"/>
    <property type="project" value="InterPro"/>
</dbReference>
<evidence type="ECO:0000259" key="4">
    <source>
        <dbReference type="PROSITE" id="PS50995"/>
    </source>
</evidence>
<dbReference type="SUPFAM" id="SSF46785">
    <property type="entry name" value="Winged helix' DNA-binding domain"/>
    <property type="match status" value="1"/>
</dbReference>
<dbReference type="InterPro" id="IPR039422">
    <property type="entry name" value="MarR/SlyA-like"/>
</dbReference>
<keyword evidence="1" id="KW-0805">Transcription regulation</keyword>
<evidence type="ECO:0000313" key="5">
    <source>
        <dbReference type="EMBL" id="SOD89501.1"/>
    </source>
</evidence>
<keyword evidence="2" id="KW-0238">DNA-binding</keyword>
<dbReference type="Pfam" id="PF12802">
    <property type="entry name" value="MarR_2"/>
    <property type="match status" value="1"/>
</dbReference>
<dbReference type="PANTHER" id="PTHR33164:SF57">
    <property type="entry name" value="MARR-FAMILY TRANSCRIPTIONAL REGULATOR"/>
    <property type="match status" value="1"/>
</dbReference>
<dbReference type="Proteomes" id="UP000219621">
    <property type="component" value="Unassembled WGS sequence"/>
</dbReference>
<reference evidence="5 6" key="1">
    <citation type="submission" date="2017-09" db="EMBL/GenBank/DDBJ databases">
        <authorList>
            <person name="Ehlers B."/>
            <person name="Leendertz F.H."/>
        </authorList>
    </citation>
    <scope>NUCLEOTIDE SEQUENCE [LARGE SCALE GENOMIC DNA]</scope>
    <source>
        <strain evidence="5 6">USBA 140</strain>
    </source>
</reference>
<dbReference type="Gene3D" id="1.10.10.10">
    <property type="entry name" value="Winged helix-like DNA-binding domain superfamily/Winged helix DNA-binding domain"/>
    <property type="match status" value="1"/>
</dbReference>
<evidence type="ECO:0000313" key="6">
    <source>
        <dbReference type="Proteomes" id="UP000219621"/>
    </source>
</evidence>
<keyword evidence="3" id="KW-0804">Transcription</keyword>
<dbReference type="OrthoDB" id="8906692at2"/>
<dbReference type="InterPro" id="IPR000835">
    <property type="entry name" value="HTH_MarR-typ"/>
</dbReference>
<evidence type="ECO:0000256" key="2">
    <source>
        <dbReference type="ARBA" id="ARBA00023125"/>
    </source>
</evidence>
<sequence>MTGFQADRRPPEAADAAADTAEPLSLDHFIPYRLSVLANVISRAVAAIYEERFGLTIPEWRVMAVLGLDEAGPEPVSANSVAARTAMDKVQVSRAIARMVQAGLVSRDTDSSDRRRSALALTAKGRAVYREIVPAALRYEADLLASLDEGETATLDRLLAKLHAAAMARGGGSGVD</sequence>
<evidence type="ECO:0000256" key="1">
    <source>
        <dbReference type="ARBA" id="ARBA00023015"/>
    </source>
</evidence>